<accession>A0A8X6UGV1</accession>
<proteinExistence type="predicted"/>
<dbReference type="AlphaFoldDB" id="A0A8X6UGV1"/>
<protein>
    <submittedName>
        <fullName evidence="1">Uncharacterized protein</fullName>
    </submittedName>
</protein>
<name>A0A8X6UGV1_NEPPI</name>
<sequence>MKYKPRLTKYKPRLTWYKYSRRFSSQDILALTDEENLLLHPCSPADESASSAASVLMRCRWGKSHSKKQPIGIPGRTNWLSNKEHVLNIVLMFLITVSEEENSSHFSGNVRVYKNEDSVVESDMQVLEFPTMLRSSYFLQEKGTVSCPPGLKCEPLRQLGWLSDYRTILFTIMFS</sequence>
<dbReference type="Proteomes" id="UP000887013">
    <property type="component" value="Unassembled WGS sequence"/>
</dbReference>
<keyword evidence="2" id="KW-1185">Reference proteome</keyword>
<gene>
    <name evidence="1" type="ORF">NPIL_193771</name>
</gene>
<organism evidence="1 2">
    <name type="scientific">Nephila pilipes</name>
    <name type="common">Giant wood spider</name>
    <name type="synonym">Nephila maculata</name>
    <dbReference type="NCBI Taxonomy" id="299642"/>
    <lineage>
        <taxon>Eukaryota</taxon>
        <taxon>Metazoa</taxon>
        <taxon>Ecdysozoa</taxon>
        <taxon>Arthropoda</taxon>
        <taxon>Chelicerata</taxon>
        <taxon>Arachnida</taxon>
        <taxon>Araneae</taxon>
        <taxon>Araneomorphae</taxon>
        <taxon>Entelegynae</taxon>
        <taxon>Araneoidea</taxon>
        <taxon>Nephilidae</taxon>
        <taxon>Nephila</taxon>
    </lineage>
</organism>
<comment type="caution">
    <text evidence="1">The sequence shown here is derived from an EMBL/GenBank/DDBJ whole genome shotgun (WGS) entry which is preliminary data.</text>
</comment>
<dbReference type="EMBL" id="BMAW01028710">
    <property type="protein sequence ID" value="GFU08689.1"/>
    <property type="molecule type" value="Genomic_DNA"/>
</dbReference>
<evidence type="ECO:0000313" key="1">
    <source>
        <dbReference type="EMBL" id="GFU08689.1"/>
    </source>
</evidence>
<evidence type="ECO:0000313" key="2">
    <source>
        <dbReference type="Proteomes" id="UP000887013"/>
    </source>
</evidence>
<reference evidence="1" key="1">
    <citation type="submission" date="2020-08" db="EMBL/GenBank/DDBJ databases">
        <title>Multicomponent nature underlies the extraordinary mechanical properties of spider dragline silk.</title>
        <authorList>
            <person name="Kono N."/>
            <person name="Nakamura H."/>
            <person name="Mori M."/>
            <person name="Yoshida Y."/>
            <person name="Ohtoshi R."/>
            <person name="Malay A.D."/>
            <person name="Moran D.A.P."/>
            <person name="Tomita M."/>
            <person name="Numata K."/>
            <person name="Arakawa K."/>
        </authorList>
    </citation>
    <scope>NUCLEOTIDE SEQUENCE</scope>
</reference>